<dbReference type="PRINTS" id="PR01543">
    <property type="entry name" value="ANATRNSFRASE"/>
</dbReference>
<dbReference type="PANTHER" id="PTHR11786">
    <property type="entry name" value="N-HYDROXYARYLAMINE O-ACETYLTRANSFERASE"/>
    <property type="match status" value="1"/>
</dbReference>
<dbReference type="RefSeq" id="WP_201925926.1">
    <property type="nucleotide sequence ID" value="NZ_JAERPO010000001.1"/>
</dbReference>
<keyword evidence="4" id="KW-1185">Reference proteome</keyword>
<dbReference type="Gene3D" id="3.30.2140.10">
    <property type="entry name" value="Arylamine N-acetyltransferase"/>
    <property type="match status" value="1"/>
</dbReference>
<dbReference type="Proteomes" id="UP001166571">
    <property type="component" value="Unassembled WGS sequence"/>
</dbReference>
<protein>
    <submittedName>
        <fullName evidence="3">Arylamine N-acetyltransferase</fullName>
    </submittedName>
</protein>
<accession>A0ABS7MBU1</accession>
<dbReference type="SUPFAM" id="SSF54001">
    <property type="entry name" value="Cysteine proteinases"/>
    <property type="match status" value="1"/>
</dbReference>
<reference evidence="3" key="1">
    <citation type="submission" date="2021-08" db="EMBL/GenBank/DDBJ databases">
        <title>Sphingopyxis panaciterrulae sp. nov., isolated from the surface water of the Yellow Sea.</title>
        <authorList>
            <person name="Gao Z."/>
            <person name="Zhang D."/>
            <person name="Zhang A."/>
        </authorList>
    </citation>
    <scope>NUCLEOTIDE SEQUENCE</scope>
    <source>
        <strain evidence="3">XHP0097</strain>
    </source>
</reference>
<evidence type="ECO:0000313" key="3">
    <source>
        <dbReference type="EMBL" id="MBY4636433.1"/>
    </source>
</evidence>
<proteinExistence type="inferred from homology"/>
<evidence type="ECO:0000256" key="2">
    <source>
        <dbReference type="RuleBase" id="RU003452"/>
    </source>
</evidence>
<dbReference type="Pfam" id="PF00797">
    <property type="entry name" value="Acetyltransf_2"/>
    <property type="match status" value="1"/>
</dbReference>
<dbReference type="EMBL" id="JAILXK010000001">
    <property type="protein sequence ID" value="MBY4636433.1"/>
    <property type="molecule type" value="Genomic_DNA"/>
</dbReference>
<name>A0ABS7MBU1_9SPHN</name>
<dbReference type="Gene3D" id="2.40.128.150">
    <property type="entry name" value="Cysteine proteinases"/>
    <property type="match status" value="1"/>
</dbReference>
<comment type="similarity">
    <text evidence="1 2">Belongs to the arylamine N-acetyltransferase family.</text>
</comment>
<comment type="caution">
    <text evidence="3">The sequence shown here is derived from an EMBL/GenBank/DDBJ whole genome shotgun (WGS) entry which is preliminary data.</text>
</comment>
<dbReference type="InterPro" id="IPR038765">
    <property type="entry name" value="Papain-like_cys_pep_sf"/>
</dbReference>
<evidence type="ECO:0000313" key="4">
    <source>
        <dbReference type="Proteomes" id="UP001166571"/>
    </source>
</evidence>
<organism evidence="3 4">
    <name type="scientific">Sphingopyxis jiangsuensis</name>
    <dbReference type="NCBI Taxonomy" id="2871171"/>
    <lineage>
        <taxon>Bacteria</taxon>
        <taxon>Pseudomonadati</taxon>
        <taxon>Pseudomonadota</taxon>
        <taxon>Alphaproteobacteria</taxon>
        <taxon>Sphingomonadales</taxon>
        <taxon>Sphingomonadaceae</taxon>
        <taxon>Sphingopyxis</taxon>
    </lineage>
</organism>
<dbReference type="InterPro" id="IPR001447">
    <property type="entry name" value="Arylamine_N-AcTrfase"/>
</dbReference>
<dbReference type="PANTHER" id="PTHR11786:SF0">
    <property type="entry name" value="ARYLAMINE N-ACETYLTRANSFERASE 4-RELATED"/>
    <property type="match status" value="1"/>
</dbReference>
<gene>
    <name evidence="3" type="ORF">K5P26_04675</name>
</gene>
<evidence type="ECO:0000256" key="1">
    <source>
        <dbReference type="ARBA" id="ARBA00006547"/>
    </source>
</evidence>
<sequence length="273" mass="29638">MTAATAATPAQLAAYLARIGFAGIPRADLDTLTAIHRAHVESFAWNCIDAFVGRATGRDPAAAFVKIVEQGRGGWCYEMNGLLAAMLEAIGFRLTRLAAAVMRDELGEVSLGNHLMMIVHLDRDYIADVGLGSGLVEPIPFAAGRTTQRGSDYALEPIAGGWWRFHNRPGVLPPYFDFSPDIHDESLLDGSCRWLQTDPASPFRQNLVVQRYTPHGLDSLVGRSLTCRDASGETQREIATAAELDTVLRERFGLSNIDIAAVWTGIEATTQPA</sequence>